<protein>
    <submittedName>
        <fullName evidence="1">Uncharacterized protein</fullName>
    </submittedName>
</protein>
<accession>H1YAE2</accession>
<dbReference type="AlphaFoldDB" id="H1YAE2"/>
<dbReference type="EMBL" id="CM001403">
    <property type="protein sequence ID" value="EHQ26985.1"/>
    <property type="molecule type" value="Genomic_DNA"/>
</dbReference>
<proteinExistence type="predicted"/>
<reference evidence="1" key="1">
    <citation type="submission" date="2011-09" db="EMBL/GenBank/DDBJ databases">
        <title>The permanent draft genome of Mucilaginibacter paludis DSM 18603.</title>
        <authorList>
            <consortium name="US DOE Joint Genome Institute (JGI-PGF)"/>
            <person name="Lucas S."/>
            <person name="Han J."/>
            <person name="Lapidus A."/>
            <person name="Bruce D."/>
            <person name="Goodwin L."/>
            <person name="Pitluck S."/>
            <person name="Peters L."/>
            <person name="Kyrpides N."/>
            <person name="Mavromatis K."/>
            <person name="Ivanova N."/>
            <person name="Mikhailova N."/>
            <person name="Held B."/>
            <person name="Detter J.C."/>
            <person name="Tapia R."/>
            <person name="Han C."/>
            <person name="Land M."/>
            <person name="Hauser L."/>
            <person name="Markowitz V."/>
            <person name="Cheng J.-F."/>
            <person name="Hugenholtz P."/>
            <person name="Woyke T."/>
            <person name="Wu D."/>
            <person name="Tindall B."/>
            <person name="Brambilla E."/>
            <person name="Klenk H.-P."/>
            <person name="Eisen J.A."/>
        </authorList>
    </citation>
    <scope>NUCLEOTIDE SEQUENCE [LARGE SCALE GENOMIC DNA]</scope>
    <source>
        <strain evidence="1">DSM 18603</strain>
    </source>
</reference>
<gene>
    <name evidence="1" type="ORF">Mucpa_2874</name>
</gene>
<sequence length="103" mass="11680">MKTIINYVHFGLSYYKTVPRPLVKANPMVRFLPAGKAKCGAILSPKRTMSNAGHCGALAPEITFIWIYVYLRFLGEPAMFWLCQNGLAPFMLSHSWGDFFKSF</sequence>
<dbReference type="Proteomes" id="UP000002774">
    <property type="component" value="Chromosome"/>
</dbReference>
<name>H1YAE2_9SPHI</name>
<organism evidence="1 2">
    <name type="scientific">Mucilaginibacter paludis DSM 18603</name>
    <dbReference type="NCBI Taxonomy" id="714943"/>
    <lineage>
        <taxon>Bacteria</taxon>
        <taxon>Pseudomonadati</taxon>
        <taxon>Bacteroidota</taxon>
        <taxon>Sphingobacteriia</taxon>
        <taxon>Sphingobacteriales</taxon>
        <taxon>Sphingobacteriaceae</taxon>
        <taxon>Mucilaginibacter</taxon>
    </lineage>
</organism>
<evidence type="ECO:0000313" key="1">
    <source>
        <dbReference type="EMBL" id="EHQ26985.1"/>
    </source>
</evidence>
<dbReference type="HOGENOM" id="CLU_2260584_0_0_10"/>
<dbReference type="STRING" id="714943.Mucpa_2874"/>
<keyword evidence="2" id="KW-1185">Reference proteome</keyword>
<evidence type="ECO:0000313" key="2">
    <source>
        <dbReference type="Proteomes" id="UP000002774"/>
    </source>
</evidence>